<keyword evidence="3" id="KW-1185">Reference proteome</keyword>
<protein>
    <submittedName>
        <fullName evidence="2">Uncharacterized protein</fullName>
    </submittedName>
</protein>
<dbReference type="RefSeq" id="WP_179279631.1">
    <property type="nucleotide sequence ID" value="NZ_FZOF01000001.1"/>
</dbReference>
<sequence>MVDVDGDPTRPRLEPGKHTAYGWFGPEDYERLKENPASGETLVHDVIAAALDLRG</sequence>
<feature type="region of interest" description="Disordered" evidence="1">
    <location>
        <begin position="1"/>
        <end position="20"/>
    </location>
</feature>
<feature type="compositionally biased region" description="Basic and acidic residues" evidence="1">
    <location>
        <begin position="7"/>
        <end position="17"/>
    </location>
</feature>
<reference evidence="2 3" key="1">
    <citation type="submission" date="2017-06" db="EMBL/GenBank/DDBJ databases">
        <authorList>
            <person name="Kim H.J."/>
            <person name="Triplett B.A."/>
        </authorList>
    </citation>
    <scope>NUCLEOTIDE SEQUENCE [LARGE SCALE GENOMIC DNA]</scope>
    <source>
        <strain evidence="2 3">CGMCC 4.1858</strain>
    </source>
</reference>
<gene>
    <name evidence="2" type="ORF">SAMN05216252_101556</name>
</gene>
<organism evidence="2 3">
    <name type="scientific">Actinacidiphila glaucinigra</name>
    <dbReference type="NCBI Taxonomy" id="235986"/>
    <lineage>
        <taxon>Bacteria</taxon>
        <taxon>Bacillati</taxon>
        <taxon>Actinomycetota</taxon>
        <taxon>Actinomycetes</taxon>
        <taxon>Kitasatosporales</taxon>
        <taxon>Streptomycetaceae</taxon>
        <taxon>Actinacidiphila</taxon>
    </lineage>
</organism>
<name>A0A238ZV37_9ACTN</name>
<dbReference type="AlphaFoldDB" id="A0A238ZV37"/>
<evidence type="ECO:0000313" key="3">
    <source>
        <dbReference type="Proteomes" id="UP000198280"/>
    </source>
</evidence>
<dbReference type="Proteomes" id="UP000198280">
    <property type="component" value="Unassembled WGS sequence"/>
</dbReference>
<evidence type="ECO:0000256" key="1">
    <source>
        <dbReference type="SAM" id="MobiDB-lite"/>
    </source>
</evidence>
<evidence type="ECO:0000313" key="2">
    <source>
        <dbReference type="EMBL" id="SNR86768.1"/>
    </source>
</evidence>
<dbReference type="EMBL" id="FZOF01000001">
    <property type="protein sequence ID" value="SNR86768.1"/>
    <property type="molecule type" value="Genomic_DNA"/>
</dbReference>
<proteinExistence type="predicted"/>
<accession>A0A238ZV37</accession>